<dbReference type="Gene3D" id="2.40.50.100">
    <property type="match status" value="1"/>
</dbReference>
<comment type="similarity">
    <text evidence="1">Belongs to the membrane fusion protein (MFP) (TC 8.A.1) family.</text>
</comment>
<keyword evidence="3" id="KW-0175">Coiled coil</keyword>
<dbReference type="RefSeq" id="WP_013516966.1">
    <property type="nucleotide sequence ID" value="NZ_CP051298.1"/>
</dbReference>
<gene>
    <name evidence="7" type="ORF">HF896_00485</name>
</gene>
<dbReference type="Gene3D" id="1.10.287.470">
    <property type="entry name" value="Helix hairpin bin"/>
    <property type="match status" value="1"/>
</dbReference>
<dbReference type="FunFam" id="2.40.30.170:FF:000010">
    <property type="entry name" value="Efflux RND transporter periplasmic adaptor subunit"/>
    <property type="match status" value="1"/>
</dbReference>
<feature type="domain" description="CusB-like beta-barrel" evidence="5">
    <location>
        <begin position="250"/>
        <end position="325"/>
    </location>
</feature>
<organism evidence="7 8">
    <name type="scientific">Alicycliphilus denitrificans</name>
    <dbReference type="NCBI Taxonomy" id="179636"/>
    <lineage>
        <taxon>Bacteria</taxon>
        <taxon>Pseudomonadati</taxon>
        <taxon>Pseudomonadota</taxon>
        <taxon>Betaproteobacteria</taxon>
        <taxon>Burkholderiales</taxon>
        <taxon>Comamonadaceae</taxon>
        <taxon>Alicycliphilus</taxon>
    </lineage>
</organism>
<dbReference type="GO" id="GO:0016020">
    <property type="term" value="C:membrane"/>
    <property type="evidence" value="ECO:0007669"/>
    <property type="project" value="InterPro"/>
</dbReference>
<evidence type="ECO:0000313" key="8">
    <source>
        <dbReference type="Proteomes" id="UP000500755"/>
    </source>
</evidence>
<dbReference type="Gene3D" id="2.40.30.170">
    <property type="match status" value="1"/>
</dbReference>
<evidence type="ECO:0000259" key="6">
    <source>
        <dbReference type="Pfam" id="PF25975"/>
    </source>
</evidence>
<feature type="coiled-coil region" evidence="3">
    <location>
        <begin position="167"/>
        <end position="194"/>
    </location>
</feature>
<dbReference type="Pfam" id="PF25975">
    <property type="entry name" value="CzcB_C"/>
    <property type="match status" value="1"/>
</dbReference>
<dbReference type="InterPro" id="IPR058649">
    <property type="entry name" value="CzcB_C"/>
</dbReference>
<keyword evidence="2" id="KW-0813">Transport</keyword>
<evidence type="ECO:0000259" key="5">
    <source>
        <dbReference type="Pfam" id="PF25954"/>
    </source>
</evidence>
<dbReference type="Proteomes" id="UP000500755">
    <property type="component" value="Chromosome"/>
</dbReference>
<evidence type="ECO:0000256" key="3">
    <source>
        <dbReference type="SAM" id="Coils"/>
    </source>
</evidence>
<evidence type="ECO:0000256" key="1">
    <source>
        <dbReference type="ARBA" id="ARBA00009477"/>
    </source>
</evidence>
<feature type="chain" id="PRO_5032479185" evidence="4">
    <location>
        <begin position="34"/>
        <end position="417"/>
    </location>
</feature>
<accession>A0A858ZNM2</accession>
<keyword evidence="4" id="KW-0732">Signal</keyword>
<dbReference type="PANTHER" id="PTHR30097">
    <property type="entry name" value="CATION EFFLUX SYSTEM PROTEIN CUSB"/>
    <property type="match status" value="1"/>
</dbReference>
<dbReference type="InterPro" id="IPR006143">
    <property type="entry name" value="RND_pump_MFP"/>
</dbReference>
<dbReference type="NCBIfam" id="TIGR01730">
    <property type="entry name" value="RND_mfp"/>
    <property type="match status" value="1"/>
</dbReference>
<sequence>MVHSISSRVRASRTTRRPGRGLLALALALALCAAAVLQGCHKAPTEPAAPEAAPPILQSGQLRFPPGHPQLALLAVTEVQPARELVVDLPARLVWNEERTQRVYPAFAGRVSAIRADLGQNVKAGAPLALLASPDFGQAQADTAKARADQALAQQALARQRELFEAGVVARKDLEQAEAEAARARAEAARAAARTSLYGGGGAVDQQLAITAGMGGVVVERNLNPGQEVRPDQSGPGTPALFVVTDPSSLWVLIDARESDLASLRPGDAFALQVPAYPGETFTGRVTATADAIDPVARTLKVRGLVPNADRRLKAEMLATARVSESRSTGFVVPAAALTLNGTTHMVYVQRESGVFEPRTVVLGHEGPKNVEVVQGLSAGEKVVTQNVLLLARQFRLAQEASSTGSEAKAQPAKETP</sequence>
<feature type="signal peptide" evidence="4">
    <location>
        <begin position="1"/>
        <end position="33"/>
    </location>
</feature>
<dbReference type="Pfam" id="PF25954">
    <property type="entry name" value="Beta-barrel_RND_2"/>
    <property type="match status" value="1"/>
</dbReference>
<evidence type="ECO:0000256" key="4">
    <source>
        <dbReference type="SAM" id="SignalP"/>
    </source>
</evidence>
<reference evidence="7 8" key="1">
    <citation type="submission" date="2020-05" db="EMBL/GenBank/DDBJ databases">
        <title>Complete genome sequence of Alicycliphilus denitrificans DP3.</title>
        <authorList>
            <person name="Chen X."/>
        </authorList>
    </citation>
    <scope>NUCLEOTIDE SEQUENCE [LARGE SCALE GENOMIC DNA]</scope>
    <source>
        <strain evidence="7 8">DP3</strain>
    </source>
</reference>
<dbReference type="SUPFAM" id="SSF111369">
    <property type="entry name" value="HlyD-like secretion proteins"/>
    <property type="match status" value="1"/>
</dbReference>
<feature type="domain" description="CzcB-like C-terminal circularly permuted SH3-like" evidence="6">
    <location>
        <begin position="332"/>
        <end position="388"/>
    </location>
</feature>
<evidence type="ECO:0000256" key="2">
    <source>
        <dbReference type="ARBA" id="ARBA00022448"/>
    </source>
</evidence>
<protein>
    <submittedName>
        <fullName evidence="7">Efflux RND transporter periplasmic adaptor subunit</fullName>
    </submittedName>
</protein>
<dbReference type="GO" id="GO:0022857">
    <property type="term" value="F:transmembrane transporter activity"/>
    <property type="evidence" value="ECO:0007669"/>
    <property type="project" value="InterPro"/>
</dbReference>
<dbReference type="AlphaFoldDB" id="A0A858ZNM2"/>
<dbReference type="EMBL" id="CP051298">
    <property type="protein sequence ID" value="QKD42171.1"/>
    <property type="molecule type" value="Genomic_DNA"/>
</dbReference>
<dbReference type="Gene3D" id="2.40.420.20">
    <property type="match status" value="1"/>
</dbReference>
<dbReference type="InterPro" id="IPR051909">
    <property type="entry name" value="MFP_Cation_Efflux"/>
</dbReference>
<evidence type="ECO:0000313" key="7">
    <source>
        <dbReference type="EMBL" id="QKD42171.1"/>
    </source>
</evidence>
<proteinExistence type="inferred from homology"/>
<dbReference type="InterPro" id="IPR058792">
    <property type="entry name" value="Beta-barrel_RND_2"/>
</dbReference>
<name>A0A858ZNM2_9BURK</name>